<gene>
    <name evidence="2" type="ORF">EDD77_10850</name>
</gene>
<dbReference type="AlphaFoldDB" id="A0A4R1QYX3"/>
<keyword evidence="1" id="KW-0812">Transmembrane</keyword>
<name>A0A4R1QYX3_9FIRM</name>
<accession>A0A4R1QYX3</accession>
<evidence type="ECO:0000256" key="1">
    <source>
        <dbReference type="SAM" id="Phobius"/>
    </source>
</evidence>
<dbReference type="EMBL" id="SLUM01000008">
    <property type="protein sequence ID" value="TCL58182.1"/>
    <property type="molecule type" value="Genomic_DNA"/>
</dbReference>
<evidence type="ECO:0000313" key="3">
    <source>
        <dbReference type="Proteomes" id="UP000295184"/>
    </source>
</evidence>
<sequence length="58" mass="6231">MGDLLKGCDMNNRNKLIELFIYIVIVVVGIVLLLTGGADDKTSAENMGGESYAVVLDE</sequence>
<dbReference type="Proteomes" id="UP000295184">
    <property type="component" value="Unassembled WGS sequence"/>
</dbReference>
<keyword evidence="1" id="KW-0472">Membrane</keyword>
<comment type="caution">
    <text evidence="2">The sequence shown here is derived from an EMBL/GenBank/DDBJ whole genome shotgun (WGS) entry which is preliminary data.</text>
</comment>
<organism evidence="2 3">
    <name type="scientific">Allofournierella massiliensis</name>
    <dbReference type="NCBI Taxonomy" id="1650663"/>
    <lineage>
        <taxon>Bacteria</taxon>
        <taxon>Bacillati</taxon>
        <taxon>Bacillota</taxon>
        <taxon>Clostridia</taxon>
        <taxon>Eubacteriales</taxon>
        <taxon>Oscillospiraceae</taxon>
        <taxon>Allofournierella</taxon>
    </lineage>
</organism>
<reference evidence="2 3" key="1">
    <citation type="submission" date="2019-03" db="EMBL/GenBank/DDBJ databases">
        <title>Genomic Encyclopedia of Type Strains, Phase IV (KMG-IV): sequencing the most valuable type-strain genomes for metagenomic binning, comparative biology and taxonomic classification.</title>
        <authorList>
            <person name="Goeker M."/>
        </authorList>
    </citation>
    <scope>NUCLEOTIDE SEQUENCE [LARGE SCALE GENOMIC DNA]</scope>
    <source>
        <strain evidence="2 3">DSM 100451</strain>
    </source>
</reference>
<keyword evidence="1" id="KW-1133">Transmembrane helix</keyword>
<evidence type="ECO:0000313" key="2">
    <source>
        <dbReference type="EMBL" id="TCL58182.1"/>
    </source>
</evidence>
<protein>
    <submittedName>
        <fullName evidence="2">Uncharacterized protein</fullName>
    </submittedName>
</protein>
<proteinExistence type="predicted"/>
<feature type="transmembrane region" description="Helical" evidence="1">
    <location>
        <begin position="20"/>
        <end position="38"/>
    </location>
</feature>